<dbReference type="SUPFAM" id="SSF54695">
    <property type="entry name" value="POZ domain"/>
    <property type="match status" value="1"/>
</dbReference>
<dbReference type="PROSITE" id="PS50097">
    <property type="entry name" value="BTB"/>
    <property type="match status" value="1"/>
</dbReference>
<dbReference type="CDD" id="cd18186">
    <property type="entry name" value="BTB_POZ_ZBTB_KLHL-like"/>
    <property type="match status" value="1"/>
</dbReference>
<dbReference type="InterPro" id="IPR011333">
    <property type="entry name" value="SKP1/BTB/POZ_sf"/>
</dbReference>
<comment type="caution">
    <text evidence="3">The sequence shown here is derived from an EMBL/GenBank/DDBJ whole genome shotgun (WGS) entry which is preliminary data.</text>
</comment>
<accession>A0A9N9D5R5</accession>
<dbReference type="Pfam" id="PF07534">
    <property type="entry name" value="TLD"/>
    <property type="match status" value="1"/>
</dbReference>
<protein>
    <submittedName>
        <fullName evidence="3">701_t:CDS:1</fullName>
    </submittedName>
</protein>
<dbReference type="PROSITE" id="PS51886">
    <property type="entry name" value="TLDC"/>
    <property type="match status" value="1"/>
</dbReference>
<dbReference type="AlphaFoldDB" id="A0A9N9D5R5"/>
<dbReference type="Gene3D" id="3.30.710.10">
    <property type="entry name" value="Potassium Channel Kv1.1, Chain A"/>
    <property type="match status" value="1"/>
</dbReference>
<dbReference type="InterPro" id="IPR011705">
    <property type="entry name" value="BACK"/>
</dbReference>
<dbReference type="SMART" id="SM00225">
    <property type="entry name" value="BTB"/>
    <property type="match status" value="1"/>
</dbReference>
<evidence type="ECO:0000313" key="3">
    <source>
        <dbReference type="EMBL" id="CAG8627902.1"/>
    </source>
</evidence>
<evidence type="ECO:0000259" key="1">
    <source>
        <dbReference type="PROSITE" id="PS50097"/>
    </source>
</evidence>
<proteinExistence type="predicted"/>
<dbReference type="Pfam" id="PF00651">
    <property type="entry name" value="BTB"/>
    <property type="match status" value="1"/>
</dbReference>
<feature type="domain" description="BTB" evidence="1">
    <location>
        <begin position="23"/>
        <end position="96"/>
    </location>
</feature>
<dbReference type="Gene3D" id="1.25.40.420">
    <property type="match status" value="1"/>
</dbReference>
<evidence type="ECO:0000259" key="2">
    <source>
        <dbReference type="PROSITE" id="PS51886"/>
    </source>
</evidence>
<dbReference type="InterPro" id="IPR006571">
    <property type="entry name" value="TLDc_dom"/>
</dbReference>
<dbReference type="InterPro" id="IPR000210">
    <property type="entry name" value="BTB/POZ_dom"/>
</dbReference>
<organism evidence="3 4">
    <name type="scientific">Acaulospora morrowiae</name>
    <dbReference type="NCBI Taxonomy" id="94023"/>
    <lineage>
        <taxon>Eukaryota</taxon>
        <taxon>Fungi</taxon>
        <taxon>Fungi incertae sedis</taxon>
        <taxon>Mucoromycota</taxon>
        <taxon>Glomeromycotina</taxon>
        <taxon>Glomeromycetes</taxon>
        <taxon>Diversisporales</taxon>
        <taxon>Acaulosporaceae</taxon>
        <taxon>Acaulospora</taxon>
    </lineage>
</organism>
<dbReference type="Proteomes" id="UP000789342">
    <property type="component" value="Unassembled WGS sequence"/>
</dbReference>
<name>A0A9N9D5R5_9GLOM</name>
<feature type="domain" description="TLDc" evidence="2">
    <location>
        <begin position="381"/>
        <end position="549"/>
    </location>
</feature>
<dbReference type="SMART" id="SM00875">
    <property type="entry name" value="BACK"/>
    <property type="match status" value="1"/>
</dbReference>
<dbReference type="PANTHER" id="PTHR24410:SF23">
    <property type="entry name" value="BTB DOMAIN-CONTAINING PROTEIN-RELATED"/>
    <property type="match status" value="1"/>
</dbReference>
<evidence type="ECO:0000313" key="4">
    <source>
        <dbReference type="Proteomes" id="UP000789342"/>
    </source>
</evidence>
<dbReference type="OrthoDB" id="2383043at2759"/>
<dbReference type="PANTHER" id="PTHR24410">
    <property type="entry name" value="HL07962P-RELATED"/>
    <property type="match status" value="1"/>
</dbReference>
<dbReference type="EMBL" id="CAJVPV010008210">
    <property type="protein sequence ID" value="CAG8627902.1"/>
    <property type="molecule type" value="Genomic_DNA"/>
</dbReference>
<keyword evidence="4" id="KW-1185">Reference proteome</keyword>
<reference evidence="3" key="1">
    <citation type="submission" date="2021-06" db="EMBL/GenBank/DDBJ databases">
        <authorList>
            <person name="Kallberg Y."/>
            <person name="Tangrot J."/>
            <person name="Rosling A."/>
        </authorList>
    </citation>
    <scope>NUCLEOTIDE SEQUENCE</scope>
    <source>
        <strain evidence="3">CL551</strain>
    </source>
</reference>
<sequence>MSLVLFGELSKDIGELLENGTNSDVIIQAGEGSTYKEFRVHSLILSARSTYFRTAFSNNWAKKVDSFIVFKKPNISATIFDVILEYLYKAIIDLDKLNGSEILQLLIAADEFGFSTLTDKCRSFLIEKQDELLDKDPVGLLQISLQHEPCAVLRESLVHTICKNVGILQKDPLGLLKIILQHETCVTRRDYFIQTICKDVTILKKDLFGILQVSVQNGACTALRDLCIKACCTDTALFESPSFLNLNKQLLIMILQQNYIELDEIQIWNYLLKWGVARSSALNLENKNEWKINEFRELRNILRDLIPLIRWHQISAVDFQKEIMFFKSILSEDLFLDVISYHLNPNMTFKTVILPPRFDSLIIDYDQAIKITRRAKNNSFKLSFRNIFDGIEASKFHTLRDNNSFKLLYRASRNGFEASKFHTLCDNKGATFFVAKCQGFNKIIGGYNPFSWKTYGSYSNSYGSWENTTESFLFLSSDNYLDIIDINQANSTYAVSYSIDKGPCFGAGRDLEICNDRICFNGSTTYPKLAALIGDREFIMEDYEVYQLL</sequence>
<dbReference type="InterPro" id="IPR051481">
    <property type="entry name" value="BTB-POZ/Galectin-3-binding"/>
</dbReference>
<gene>
    <name evidence="3" type="ORF">AMORRO_LOCUS8954</name>
</gene>